<accession>A0A1H5XWH5</accession>
<feature type="signal peptide" evidence="1">
    <location>
        <begin position="1"/>
        <end position="29"/>
    </location>
</feature>
<evidence type="ECO:0000313" key="3">
    <source>
        <dbReference type="Proteomes" id="UP000236728"/>
    </source>
</evidence>
<proteinExistence type="predicted"/>
<evidence type="ECO:0008006" key="4">
    <source>
        <dbReference type="Google" id="ProtNLM"/>
    </source>
</evidence>
<feature type="chain" id="PRO_5009289919" description="Lipocalin-like domain-containing protein" evidence="1">
    <location>
        <begin position="30"/>
        <end position="271"/>
    </location>
</feature>
<reference evidence="2 3" key="1">
    <citation type="submission" date="2016-10" db="EMBL/GenBank/DDBJ databases">
        <authorList>
            <person name="de Groot N.N."/>
        </authorList>
    </citation>
    <scope>NUCLEOTIDE SEQUENCE [LARGE SCALE GENOMIC DNA]</scope>
    <source>
        <strain evidence="2 3">DSM 22489</strain>
    </source>
</reference>
<keyword evidence="1" id="KW-0732">Signal</keyword>
<evidence type="ECO:0000313" key="2">
    <source>
        <dbReference type="EMBL" id="SEG15797.1"/>
    </source>
</evidence>
<name>A0A1H5XWH5_9BACT</name>
<dbReference type="EMBL" id="FNVA01000003">
    <property type="protein sequence ID" value="SEG15797.1"/>
    <property type="molecule type" value="Genomic_DNA"/>
</dbReference>
<dbReference type="AlphaFoldDB" id="A0A1H5XWH5"/>
<gene>
    <name evidence="2" type="ORF">SAMN05421819_1995</name>
</gene>
<sequence length="271" mass="29635">MNPNTTRTSILSLAIGAFLGLLTASPAFAADPRIGAWTLVSADSTLTPPDKLTIVSTKEMVHVIMTGETHLDFTTQANGKQSPVAANPAFDQVQLHRINRKQVEVIEKKNGTVVSTIRNGLSKDGSELTLTTSRPGHPDQISVWTRAKAAKQAPDPFAGDWTQDVSKTRMRQGMTLTISAVGGDGVHFEGDYSYTAHFDGKPYDLRNSRNDTVQLAQPDAHTVDATYRRDQQPTQKDRWAVTPDGRTMTVTSTGSLETGQHFTEKLVFQKK</sequence>
<dbReference type="Proteomes" id="UP000236728">
    <property type="component" value="Unassembled WGS sequence"/>
</dbReference>
<protein>
    <recommendedName>
        <fullName evidence="4">Lipocalin-like domain-containing protein</fullName>
    </recommendedName>
</protein>
<organism evidence="2 3">
    <name type="scientific">Bryocella elongata</name>
    <dbReference type="NCBI Taxonomy" id="863522"/>
    <lineage>
        <taxon>Bacteria</taxon>
        <taxon>Pseudomonadati</taxon>
        <taxon>Acidobacteriota</taxon>
        <taxon>Terriglobia</taxon>
        <taxon>Terriglobales</taxon>
        <taxon>Acidobacteriaceae</taxon>
        <taxon>Bryocella</taxon>
    </lineage>
</organism>
<evidence type="ECO:0000256" key="1">
    <source>
        <dbReference type="SAM" id="SignalP"/>
    </source>
</evidence>
<keyword evidence="3" id="KW-1185">Reference proteome</keyword>